<dbReference type="Proteomes" id="UP000189796">
    <property type="component" value="Chromosome I"/>
</dbReference>
<organism evidence="1 2">
    <name type="scientific">Bradyrhizobium erythrophlei</name>
    <dbReference type="NCBI Taxonomy" id="1437360"/>
    <lineage>
        <taxon>Bacteria</taxon>
        <taxon>Pseudomonadati</taxon>
        <taxon>Pseudomonadota</taxon>
        <taxon>Alphaproteobacteria</taxon>
        <taxon>Hyphomicrobiales</taxon>
        <taxon>Nitrobacteraceae</taxon>
        <taxon>Bradyrhizobium</taxon>
    </lineage>
</organism>
<dbReference type="EMBL" id="LT670817">
    <property type="protein sequence ID" value="SHG10139.1"/>
    <property type="molecule type" value="Genomic_DNA"/>
</dbReference>
<protein>
    <submittedName>
        <fullName evidence="1">Uncharacterized protein</fullName>
    </submittedName>
</protein>
<reference evidence="1 2" key="1">
    <citation type="submission" date="2016-11" db="EMBL/GenBank/DDBJ databases">
        <authorList>
            <person name="Jaros S."/>
            <person name="Januszkiewicz K."/>
            <person name="Wedrychowicz H."/>
        </authorList>
    </citation>
    <scope>NUCLEOTIDE SEQUENCE [LARGE SCALE GENOMIC DNA]</scope>
    <source>
        <strain evidence="1 2">GAS138</strain>
    </source>
</reference>
<sequence>MPVCITAYYGVLRIYITMYCRKLPRHALADACTEVCEAANAERTGCIKMPNWGVQLIGHDFDLADWAEVLQQPFDPWVMRSNDAFVLRWTGFDDLETASEVQEHAAFVVDQLNGAMWINRGTRAVRFEGIINFKPDGTRNTTMMVATGKIEARARVSAEAVVTRADGTIIPPPPPKSSNAQDWIALAETHEPLADALVYFARAEWFDIYKAVECLEDWVGGGEAGLRDLNWIEKDDLKRLKRTANSYRHRRGGKHSPPEIPVSQSEAREMLAILIRKAFLRAAEKAEASLM</sequence>
<name>A0A1M5H2A2_9BRAD</name>
<evidence type="ECO:0000313" key="2">
    <source>
        <dbReference type="Proteomes" id="UP000189796"/>
    </source>
</evidence>
<accession>A0A1M5H2A2</accession>
<gene>
    <name evidence="1" type="ORF">SAMN05443248_0286</name>
</gene>
<evidence type="ECO:0000313" key="1">
    <source>
        <dbReference type="EMBL" id="SHG10139.1"/>
    </source>
</evidence>
<proteinExistence type="predicted"/>
<dbReference type="AlphaFoldDB" id="A0A1M5H2A2"/>